<dbReference type="RefSeq" id="WP_364598462.1">
    <property type="nucleotide sequence ID" value="NZ_JBFAQK010000043.1"/>
</dbReference>
<keyword evidence="2" id="KW-1185">Reference proteome</keyword>
<proteinExistence type="predicted"/>
<dbReference type="SMART" id="SM00120">
    <property type="entry name" value="HX"/>
    <property type="match status" value="3"/>
</dbReference>
<evidence type="ECO:0000313" key="2">
    <source>
        <dbReference type="Proteomes" id="UP001552521"/>
    </source>
</evidence>
<dbReference type="InterPro" id="IPR036375">
    <property type="entry name" value="Hemopexin-like_dom_sf"/>
</dbReference>
<dbReference type="Gene3D" id="2.110.10.10">
    <property type="entry name" value="Hemopexin-like domain"/>
    <property type="match status" value="2"/>
</dbReference>
<dbReference type="PROSITE" id="PS51642">
    <property type="entry name" value="HEMOPEXIN_2"/>
    <property type="match status" value="3"/>
</dbReference>
<accession>A0ABV3HZQ1</accession>
<sequence length="407" mass="44783">MAPVRTVFFFRGGKYVRYEINAATGAETVNHDVYPRDVAEAWTAMPASFTHGFDAAVTWPDGFVYFFKGSQYVRWDATNDTVDADFFPHDTAEQWPALPASFAAGMDAAINWGDGRAFFFKGSKYVLYDIANDVVDHTVYPRDISEGWPDFPAAFKAGVDAAVNWGNGSAYFFKGTSYLNYDIAKSAVRPGYPLPVTEPGKWPELVRAGFTGPVDDVIEWPQADVASVDIPARLSSCSKRTQPDVRCGGEFDMHAVFADADPSVPACGEYRQFIRGDLEVNGQPVPFITKENGVPTRRLMRSRPGPGSTDDHFVEDGQAASNPANPFHVDLDYGHRNASVGNGNRNDMYLVKRRSGAEYVGRDTPGGVGPPGTFYKIDVDFRGQLIDVCNGGTVLFTREWTVNCRVP</sequence>
<dbReference type="Pfam" id="PF00045">
    <property type="entry name" value="Hemopexin"/>
    <property type="match status" value="3"/>
</dbReference>
<name>A0ABV3HZQ1_9ACTN</name>
<organism evidence="1 2">
    <name type="scientific">Streptomyces kurssanovii</name>
    <dbReference type="NCBI Taxonomy" id="67312"/>
    <lineage>
        <taxon>Bacteria</taxon>
        <taxon>Bacillati</taxon>
        <taxon>Actinomycetota</taxon>
        <taxon>Actinomycetes</taxon>
        <taxon>Kitasatosporales</taxon>
        <taxon>Streptomycetaceae</taxon>
        <taxon>Streptomyces</taxon>
    </lineage>
</organism>
<evidence type="ECO:0000313" key="1">
    <source>
        <dbReference type="EMBL" id="MEV4684068.1"/>
    </source>
</evidence>
<dbReference type="EMBL" id="JBFAQK010000043">
    <property type="protein sequence ID" value="MEV4684068.1"/>
    <property type="molecule type" value="Genomic_DNA"/>
</dbReference>
<protein>
    <submittedName>
        <fullName evidence="1">Hemopexin repeat-containing protein</fullName>
    </submittedName>
</protein>
<dbReference type="InterPro" id="IPR018487">
    <property type="entry name" value="Hemopexin-like_repeat"/>
</dbReference>
<dbReference type="Proteomes" id="UP001552521">
    <property type="component" value="Unassembled WGS sequence"/>
</dbReference>
<reference evidence="1 2" key="1">
    <citation type="submission" date="2024-06" db="EMBL/GenBank/DDBJ databases">
        <title>The Natural Products Discovery Center: Release of the First 8490 Sequenced Strains for Exploring Actinobacteria Biosynthetic Diversity.</title>
        <authorList>
            <person name="Kalkreuter E."/>
            <person name="Kautsar S.A."/>
            <person name="Yang D."/>
            <person name="Bader C.D."/>
            <person name="Teijaro C.N."/>
            <person name="Fluegel L."/>
            <person name="Davis C.M."/>
            <person name="Simpson J.R."/>
            <person name="Lauterbach L."/>
            <person name="Steele A.D."/>
            <person name="Gui C."/>
            <person name="Meng S."/>
            <person name="Li G."/>
            <person name="Viehrig K."/>
            <person name="Ye F."/>
            <person name="Su P."/>
            <person name="Kiefer A.F."/>
            <person name="Nichols A."/>
            <person name="Cepeda A.J."/>
            <person name="Yan W."/>
            <person name="Fan B."/>
            <person name="Jiang Y."/>
            <person name="Adhikari A."/>
            <person name="Zheng C.-J."/>
            <person name="Schuster L."/>
            <person name="Cowan T.M."/>
            <person name="Smanski M.J."/>
            <person name="Chevrette M.G."/>
            <person name="De Carvalho L.P.S."/>
            <person name="Shen B."/>
        </authorList>
    </citation>
    <scope>NUCLEOTIDE SEQUENCE [LARGE SCALE GENOMIC DNA]</scope>
    <source>
        <strain evidence="1 2">NPDC049344</strain>
    </source>
</reference>
<gene>
    <name evidence="1" type="ORF">AB0K36_25205</name>
</gene>
<comment type="caution">
    <text evidence="1">The sequence shown here is derived from an EMBL/GenBank/DDBJ whole genome shotgun (WGS) entry which is preliminary data.</text>
</comment>
<dbReference type="SUPFAM" id="SSF50923">
    <property type="entry name" value="Hemopexin-like domain"/>
    <property type="match status" value="1"/>
</dbReference>